<name>Q9AVZ4_GUITH</name>
<feature type="transmembrane region" description="Helical" evidence="1">
    <location>
        <begin position="39"/>
        <end position="60"/>
    </location>
</feature>
<evidence type="ECO:0000256" key="1">
    <source>
        <dbReference type="SAM" id="Phobius"/>
    </source>
</evidence>
<protein>
    <submittedName>
        <fullName evidence="2">Uncharacterized protein</fullName>
    </submittedName>
</protein>
<sequence>MKKINKIIEKEEIYTYREYRELSLTFRKKNKYKFSVKNLFLIDLKTIFVIHFVFLNNILIEFFK</sequence>
<organism evidence="2 3">
    <name type="scientific">Guillardia theta</name>
    <name type="common">Cryptophyte</name>
    <name type="synonym">Cryptomonas phi</name>
    <dbReference type="NCBI Taxonomy" id="55529"/>
    <lineage>
        <taxon>Eukaryota</taxon>
        <taxon>Cryptophyceae</taxon>
        <taxon>Pyrenomonadales</taxon>
        <taxon>Geminigeraceae</taxon>
        <taxon>Guillardia</taxon>
    </lineage>
</organism>
<dbReference type="GO" id="GO:0000428">
    <property type="term" value="C:DNA-directed RNA polymerase complex"/>
    <property type="evidence" value="ECO:0007669"/>
    <property type="project" value="UniProtKB-KW"/>
</dbReference>
<keyword evidence="1" id="KW-0812">Transmembrane</keyword>
<dbReference type="EMBL" id="AJ010592">
    <property type="protein sequence ID" value="CAC27077.1"/>
    <property type="molecule type" value="Genomic_DNA"/>
</dbReference>
<proteinExistence type="predicted"/>
<dbReference type="GeneID" id="857603"/>
<evidence type="ECO:0000313" key="3">
    <source>
        <dbReference type="Proteomes" id="UP000242167"/>
    </source>
</evidence>
<keyword evidence="1" id="KW-1133">Transmembrane helix</keyword>
<dbReference type="AlphaFoldDB" id="Q9AVZ4"/>
<dbReference type="RefSeq" id="XP_001713293.1">
    <property type="nucleotide sequence ID" value="XM_001713241.1"/>
</dbReference>
<evidence type="ECO:0000313" key="2">
    <source>
        <dbReference type="EMBL" id="CAC27077.1"/>
    </source>
</evidence>
<keyword evidence="1" id="KW-0472">Membrane</keyword>
<reference evidence="2 3" key="1">
    <citation type="journal article" date="2001" name="Nature">
        <title>The highly reduced genome of an enslaved algal nucleus.</title>
        <authorList>
            <person name="Douglas S."/>
            <person name="Zauner S."/>
            <person name="Fraunholz M."/>
            <person name="Beaton M."/>
            <person name="Penny S."/>
            <person name="Deng L."/>
            <person name="Wu X."/>
            <person name="Reith M."/>
            <person name="Cavalier-Smith T."/>
            <person name="Maier U."/>
        </authorList>
    </citation>
    <scope>NUCLEOTIDE SEQUENCE [LARGE SCALE GENOMIC DNA]</scope>
</reference>
<accession>Q9AVZ4</accession>
<dbReference type="Proteomes" id="UP000242167">
    <property type="component" value="Nucleomorph 2"/>
</dbReference>